<protein>
    <submittedName>
        <fullName evidence="2">S16 family serine protease</fullName>
        <ecNumber evidence="2">3.4.21.-</ecNumber>
    </submittedName>
</protein>
<dbReference type="SUPFAM" id="SSF54211">
    <property type="entry name" value="Ribosomal protein S5 domain 2-like"/>
    <property type="match status" value="1"/>
</dbReference>
<dbReference type="RefSeq" id="WP_378069753.1">
    <property type="nucleotide sequence ID" value="NZ_JBHSBL010000019.1"/>
</dbReference>
<sequence>MKSRGSLVAAGALVTVLLAAGVWFAPLPYLIQQPGPTVDVLGSEVITVTGAPTSVSAGKLLLTTVEVGDVDAAGALRTWLDDTNALIPREAVFTDGRSEEQVIESNQTAFEESENTAITTALAELGNPAGVVVGVDVKEIGGPSAGLMITLGIIDKLTPADLTGGHLIAGTGVIGPDGAVGPIGGITQKLHGARAAGATFFLVPADNCAEARRSPPSGLTTVRVAALDDALLALRSIAAGAVPAAC</sequence>
<keyword evidence="2" id="KW-0378">Hydrolase</keyword>
<evidence type="ECO:0000313" key="2">
    <source>
        <dbReference type="EMBL" id="MFC4068868.1"/>
    </source>
</evidence>
<dbReference type="InterPro" id="IPR027065">
    <property type="entry name" value="Lon_Prtase"/>
</dbReference>
<dbReference type="InterPro" id="IPR008269">
    <property type="entry name" value="Lon_proteolytic"/>
</dbReference>
<gene>
    <name evidence="2" type="ORF">ACFO0C_28390</name>
</gene>
<reference evidence="3" key="1">
    <citation type="journal article" date="2019" name="Int. J. Syst. Evol. Microbiol.">
        <title>The Global Catalogue of Microorganisms (GCM) 10K type strain sequencing project: providing services to taxonomists for standard genome sequencing and annotation.</title>
        <authorList>
            <consortium name="The Broad Institute Genomics Platform"/>
            <consortium name="The Broad Institute Genome Sequencing Center for Infectious Disease"/>
            <person name="Wu L."/>
            <person name="Ma J."/>
        </authorList>
    </citation>
    <scope>NUCLEOTIDE SEQUENCE [LARGE SCALE GENOMIC DNA]</scope>
    <source>
        <strain evidence="3">TBRC 5832</strain>
    </source>
</reference>
<keyword evidence="2" id="KW-0645">Protease</keyword>
<feature type="domain" description="Lon proteolytic" evidence="1">
    <location>
        <begin position="141"/>
        <end position="219"/>
    </location>
</feature>
<dbReference type="GO" id="GO:0008233">
    <property type="term" value="F:peptidase activity"/>
    <property type="evidence" value="ECO:0007669"/>
    <property type="project" value="UniProtKB-KW"/>
</dbReference>
<comment type="caution">
    <text evidence="2">The sequence shown here is derived from an EMBL/GenBank/DDBJ whole genome shotgun (WGS) entry which is preliminary data.</text>
</comment>
<dbReference type="InterPro" id="IPR020568">
    <property type="entry name" value="Ribosomal_Su5_D2-typ_SF"/>
</dbReference>
<dbReference type="InterPro" id="IPR014721">
    <property type="entry name" value="Ribsml_uS5_D2-typ_fold_subgr"/>
</dbReference>
<organism evidence="2 3">
    <name type="scientific">Actinoplanes subglobosus</name>
    <dbReference type="NCBI Taxonomy" id="1547892"/>
    <lineage>
        <taxon>Bacteria</taxon>
        <taxon>Bacillati</taxon>
        <taxon>Actinomycetota</taxon>
        <taxon>Actinomycetes</taxon>
        <taxon>Micromonosporales</taxon>
        <taxon>Micromonosporaceae</taxon>
        <taxon>Actinoplanes</taxon>
    </lineage>
</organism>
<keyword evidence="3" id="KW-1185">Reference proteome</keyword>
<dbReference type="Gene3D" id="3.30.230.10">
    <property type="match status" value="1"/>
</dbReference>
<evidence type="ECO:0000313" key="3">
    <source>
        <dbReference type="Proteomes" id="UP001595867"/>
    </source>
</evidence>
<dbReference type="PANTHER" id="PTHR10046">
    <property type="entry name" value="ATP DEPENDENT LON PROTEASE FAMILY MEMBER"/>
    <property type="match status" value="1"/>
</dbReference>
<dbReference type="Pfam" id="PF05362">
    <property type="entry name" value="Lon_C"/>
    <property type="match status" value="1"/>
</dbReference>
<dbReference type="GO" id="GO:0006508">
    <property type="term" value="P:proteolysis"/>
    <property type="evidence" value="ECO:0007669"/>
    <property type="project" value="UniProtKB-KW"/>
</dbReference>
<name>A0ABV8IX58_9ACTN</name>
<accession>A0ABV8IX58</accession>
<dbReference type="EC" id="3.4.21.-" evidence="2"/>
<dbReference type="Proteomes" id="UP001595867">
    <property type="component" value="Unassembled WGS sequence"/>
</dbReference>
<proteinExistence type="predicted"/>
<evidence type="ECO:0000259" key="1">
    <source>
        <dbReference type="Pfam" id="PF05362"/>
    </source>
</evidence>
<dbReference type="EMBL" id="JBHSBL010000019">
    <property type="protein sequence ID" value="MFC4068868.1"/>
    <property type="molecule type" value="Genomic_DNA"/>
</dbReference>